<evidence type="ECO:0000256" key="7">
    <source>
        <dbReference type="SAM" id="MobiDB-lite"/>
    </source>
</evidence>
<feature type="compositionally biased region" description="Basic and acidic residues" evidence="7">
    <location>
        <begin position="1"/>
        <end position="10"/>
    </location>
</feature>
<comment type="similarity">
    <text evidence="1 6">Belongs to the ATG12 family.</text>
</comment>
<dbReference type="GO" id="GO:0019776">
    <property type="term" value="F:Atg8-family ligase activity"/>
    <property type="evidence" value="ECO:0007669"/>
    <property type="project" value="TreeGrafter"/>
</dbReference>
<dbReference type="GO" id="GO:0034727">
    <property type="term" value="P:piecemeal microautophagy of the nucleus"/>
    <property type="evidence" value="ECO:0007669"/>
    <property type="project" value="TreeGrafter"/>
</dbReference>
<dbReference type="Pfam" id="PF04110">
    <property type="entry name" value="APG12"/>
    <property type="match status" value="1"/>
</dbReference>
<dbReference type="OrthoDB" id="10003551at2759"/>
<accession>A0A6A7BVA0</accession>
<organism evidence="8 9">
    <name type="scientific">Piedraia hortae CBS 480.64</name>
    <dbReference type="NCBI Taxonomy" id="1314780"/>
    <lineage>
        <taxon>Eukaryota</taxon>
        <taxon>Fungi</taxon>
        <taxon>Dikarya</taxon>
        <taxon>Ascomycota</taxon>
        <taxon>Pezizomycotina</taxon>
        <taxon>Dothideomycetes</taxon>
        <taxon>Dothideomycetidae</taxon>
        <taxon>Capnodiales</taxon>
        <taxon>Piedraiaceae</taxon>
        <taxon>Piedraia</taxon>
    </lineage>
</organism>
<dbReference type="GO" id="GO:0015031">
    <property type="term" value="P:protein transport"/>
    <property type="evidence" value="ECO:0007669"/>
    <property type="project" value="UniProtKB-KW"/>
</dbReference>
<keyword evidence="6" id="KW-0653">Protein transport</keyword>
<dbReference type="GO" id="GO:0000421">
    <property type="term" value="C:autophagosome membrane"/>
    <property type="evidence" value="ECO:0007669"/>
    <property type="project" value="TreeGrafter"/>
</dbReference>
<dbReference type="EMBL" id="MU006005">
    <property type="protein sequence ID" value="KAF2858645.1"/>
    <property type="molecule type" value="Genomic_DNA"/>
</dbReference>
<comment type="function">
    <text evidence="6">Ubiquitin-like protein involved in cytoplasm to vacuole transport (Cvt), autophagy vesicles formation, mitophagy, and nucleophagy.</text>
</comment>
<keyword evidence="5 6" id="KW-0072">Autophagy</keyword>
<dbReference type="InterPro" id="IPR007242">
    <property type="entry name" value="Atg12"/>
</dbReference>
<dbReference type="GO" id="GO:0097352">
    <property type="term" value="P:autophagosome maturation"/>
    <property type="evidence" value="ECO:0007669"/>
    <property type="project" value="TreeGrafter"/>
</dbReference>
<reference evidence="8" key="1">
    <citation type="journal article" date="2020" name="Stud. Mycol.">
        <title>101 Dothideomycetes genomes: a test case for predicting lifestyles and emergence of pathogens.</title>
        <authorList>
            <person name="Haridas S."/>
            <person name="Albert R."/>
            <person name="Binder M."/>
            <person name="Bloem J."/>
            <person name="Labutti K."/>
            <person name="Salamov A."/>
            <person name="Andreopoulos B."/>
            <person name="Baker S."/>
            <person name="Barry K."/>
            <person name="Bills G."/>
            <person name="Bluhm B."/>
            <person name="Cannon C."/>
            <person name="Castanera R."/>
            <person name="Culley D."/>
            <person name="Daum C."/>
            <person name="Ezra D."/>
            <person name="Gonzalez J."/>
            <person name="Henrissat B."/>
            <person name="Kuo A."/>
            <person name="Liang C."/>
            <person name="Lipzen A."/>
            <person name="Lutzoni F."/>
            <person name="Magnuson J."/>
            <person name="Mondo S."/>
            <person name="Nolan M."/>
            <person name="Ohm R."/>
            <person name="Pangilinan J."/>
            <person name="Park H.-J."/>
            <person name="Ramirez L."/>
            <person name="Alfaro M."/>
            <person name="Sun H."/>
            <person name="Tritt A."/>
            <person name="Yoshinaga Y."/>
            <person name="Zwiers L.-H."/>
            <person name="Turgeon B."/>
            <person name="Goodwin S."/>
            <person name="Spatafora J."/>
            <person name="Crous P."/>
            <person name="Grigoriev I."/>
        </authorList>
    </citation>
    <scope>NUCLEOTIDE SEQUENCE</scope>
    <source>
        <strain evidence="8">CBS 480.64</strain>
    </source>
</reference>
<evidence type="ECO:0000256" key="6">
    <source>
        <dbReference type="RuleBase" id="RU361201"/>
    </source>
</evidence>
<evidence type="ECO:0000256" key="4">
    <source>
        <dbReference type="ARBA" id="ARBA00022786"/>
    </source>
</evidence>
<dbReference type="PANTHER" id="PTHR13385:SF0">
    <property type="entry name" value="UBIQUITIN-LIKE PROTEIN ATG12"/>
    <property type="match status" value="1"/>
</dbReference>
<keyword evidence="4 6" id="KW-0833">Ubl conjugation pathway</keyword>
<dbReference type="SUPFAM" id="SSF54236">
    <property type="entry name" value="Ubiquitin-like"/>
    <property type="match status" value="1"/>
</dbReference>
<protein>
    <recommendedName>
        <fullName evidence="2 6">Ubiquitin-like protein ATG12</fullName>
    </recommendedName>
</protein>
<keyword evidence="3 6" id="KW-1017">Isopeptide bond</keyword>
<evidence type="ECO:0000313" key="8">
    <source>
        <dbReference type="EMBL" id="KAF2858645.1"/>
    </source>
</evidence>
<keyword evidence="6" id="KW-0472">Membrane</keyword>
<evidence type="ECO:0000313" key="9">
    <source>
        <dbReference type="Proteomes" id="UP000799421"/>
    </source>
</evidence>
<dbReference type="GO" id="GO:0000045">
    <property type="term" value="P:autophagosome assembly"/>
    <property type="evidence" value="ECO:0007669"/>
    <property type="project" value="InterPro"/>
</dbReference>
<evidence type="ECO:0000256" key="2">
    <source>
        <dbReference type="ARBA" id="ARBA00015875"/>
    </source>
</evidence>
<dbReference type="GO" id="GO:0061723">
    <property type="term" value="P:glycophagy"/>
    <property type="evidence" value="ECO:0007669"/>
    <property type="project" value="TreeGrafter"/>
</dbReference>
<keyword evidence="9" id="KW-1185">Reference proteome</keyword>
<dbReference type="AlphaFoldDB" id="A0A6A7BVA0"/>
<evidence type="ECO:0000256" key="3">
    <source>
        <dbReference type="ARBA" id="ARBA00022499"/>
    </source>
</evidence>
<dbReference type="CDD" id="cd01612">
    <property type="entry name" value="Ubl_ATG12"/>
    <property type="match status" value="1"/>
</dbReference>
<dbReference type="GO" id="GO:0000422">
    <property type="term" value="P:autophagy of mitochondrion"/>
    <property type="evidence" value="ECO:0007669"/>
    <property type="project" value="TreeGrafter"/>
</dbReference>
<evidence type="ECO:0000256" key="5">
    <source>
        <dbReference type="ARBA" id="ARBA00023006"/>
    </source>
</evidence>
<feature type="compositionally biased region" description="Polar residues" evidence="7">
    <location>
        <begin position="11"/>
        <end position="21"/>
    </location>
</feature>
<proteinExistence type="inferred from homology"/>
<name>A0A6A7BVA0_9PEZI</name>
<gene>
    <name evidence="8" type="ORF">K470DRAFT_259551</name>
</gene>
<dbReference type="PANTHER" id="PTHR13385">
    <property type="entry name" value="AUTOPHAGY PROTEIN 12"/>
    <property type="match status" value="1"/>
</dbReference>
<dbReference type="Gene3D" id="3.10.20.90">
    <property type="entry name" value="Phosphatidylinositol 3-kinase Catalytic Subunit, Chain A, domain 1"/>
    <property type="match status" value="1"/>
</dbReference>
<feature type="region of interest" description="Disordered" evidence="7">
    <location>
        <begin position="1"/>
        <end position="31"/>
    </location>
</feature>
<keyword evidence="6" id="KW-0813">Transport</keyword>
<dbReference type="GO" id="GO:0034274">
    <property type="term" value="C:Atg12-Atg5-Atg16 complex"/>
    <property type="evidence" value="ECO:0007669"/>
    <property type="project" value="TreeGrafter"/>
</dbReference>
<dbReference type="Proteomes" id="UP000799421">
    <property type="component" value="Unassembled WGS sequence"/>
</dbReference>
<comment type="subunit">
    <text evidence="6">Forms a conjugate with ATG5.</text>
</comment>
<sequence>MADSHKHEHGQTASPEHNPTINEEEEDDDETKATYALPLSASLILDSLPQHTSTAAETAGEIAHEKVTIKLIPLGNARTLATSKFRCGRGQKFEAVVNFVRRRLDVQAVHCYVNSAFAPAMDEGVGGLWRCFNIEGELRVHYSIAPAFG</sequence>
<dbReference type="GO" id="GO:0034045">
    <property type="term" value="C:phagophore assembly site membrane"/>
    <property type="evidence" value="ECO:0007669"/>
    <property type="project" value="UniProtKB-SubCell"/>
</dbReference>
<evidence type="ECO:0000256" key="1">
    <source>
        <dbReference type="ARBA" id="ARBA00007778"/>
    </source>
</evidence>
<dbReference type="InterPro" id="IPR029071">
    <property type="entry name" value="Ubiquitin-like_domsf"/>
</dbReference>
<comment type="subcellular location">
    <subcellularLocation>
        <location evidence="6">Preautophagosomal structure membrane</location>
        <topology evidence="6">Peripheral membrane protein</topology>
    </subcellularLocation>
</comment>